<protein>
    <submittedName>
        <fullName evidence="7">Fatty acid oxidation complex subunit alpha</fullName>
    </submittedName>
</protein>
<dbReference type="Proteomes" id="UP001055303">
    <property type="component" value="Unassembled WGS sequence"/>
</dbReference>
<keyword evidence="8" id="KW-1185">Reference proteome</keyword>
<evidence type="ECO:0000256" key="4">
    <source>
        <dbReference type="ARBA" id="ARBA00023268"/>
    </source>
</evidence>
<dbReference type="EMBL" id="BPQI01000175">
    <property type="protein sequence ID" value="GJD58886.1"/>
    <property type="molecule type" value="Genomic_DNA"/>
</dbReference>
<dbReference type="Gene3D" id="1.10.1040.50">
    <property type="match status" value="1"/>
</dbReference>
<dbReference type="InterPro" id="IPR006108">
    <property type="entry name" value="3HC_DH_C"/>
</dbReference>
<feature type="domain" description="3-hydroxyacyl-CoA dehydrogenase NAD binding" evidence="6">
    <location>
        <begin position="54"/>
        <end position="229"/>
    </location>
</feature>
<comment type="caution">
    <text evidence="7">The sequence shown here is derived from an EMBL/GenBank/DDBJ whole genome shotgun (WGS) entry which is preliminary data.</text>
</comment>
<proteinExistence type="predicted"/>
<dbReference type="InterPro" id="IPR008927">
    <property type="entry name" value="6-PGluconate_DH-like_C_sf"/>
</dbReference>
<evidence type="ECO:0000259" key="5">
    <source>
        <dbReference type="Pfam" id="PF00725"/>
    </source>
</evidence>
<evidence type="ECO:0000313" key="7">
    <source>
        <dbReference type="EMBL" id="GJD58886.1"/>
    </source>
</evidence>
<sequence>MPFDQGLAFERETFLRLVAGAQSIAQRHVFFAEREAAKIPGLAADLPLLAVTRVGIIGAGTMGGGIAMNFLNAGIPVRIVEARAEALERGLATIRRNYESTARKGRISAADVETRMGLLEPGLDFEALADCDLVIEAAFENLDLKTEIFARLDRIAKADAILASNTSYLDIDAIAAATARPERVLGMHFFSPANVMRLLEVVRGARTAPAVVATAMALGRRIGKIAVLAGVCHGFIGNRILAQRQAQANRLVLEGATPSQVDRVVTDLGLPMGPFAMIDLAGLDLGWSRETSKGETVREILCERDRRGQKTAKGFYDYDESRKATPSPEVEAVIRAVAARQGVTQREIADREILERCLYPMVNEGAKILAEGKALRASDIDIVWINGYGWPVYSGGPMHWADGIGLSTIVERLRALEAEHGPDFKPAALLETLAAEGGSFSGFDKARRRS</sequence>
<feature type="domain" description="3-hydroxyacyl-CoA dehydrogenase C-terminal" evidence="5">
    <location>
        <begin position="353"/>
        <end position="437"/>
    </location>
</feature>
<organism evidence="7 8">
    <name type="scientific">Methylobacterium dankookense</name>
    <dbReference type="NCBI Taxonomy" id="560405"/>
    <lineage>
        <taxon>Bacteria</taxon>
        <taxon>Pseudomonadati</taxon>
        <taxon>Pseudomonadota</taxon>
        <taxon>Alphaproteobacteria</taxon>
        <taxon>Hyphomicrobiales</taxon>
        <taxon>Methylobacteriaceae</taxon>
        <taxon>Methylobacterium</taxon>
    </lineage>
</organism>
<feature type="domain" description="3-hydroxyacyl-CoA dehydrogenase C-terminal" evidence="5">
    <location>
        <begin position="234"/>
        <end position="318"/>
    </location>
</feature>
<name>A0ABQ4RNQ3_9HYPH</name>
<evidence type="ECO:0000313" key="8">
    <source>
        <dbReference type="Proteomes" id="UP001055303"/>
    </source>
</evidence>
<dbReference type="SUPFAM" id="SSF48179">
    <property type="entry name" value="6-phosphogluconate dehydrogenase C-terminal domain-like"/>
    <property type="match status" value="2"/>
</dbReference>
<gene>
    <name evidence="7" type="primary">fadJ_1</name>
    <name evidence="7" type="ORF">IFDJLNFL_4812</name>
</gene>
<reference evidence="7" key="1">
    <citation type="journal article" date="2021" name="Front. Microbiol.">
        <title>Comprehensive Comparative Genomics and Phenotyping of Methylobacterium Species.</title>
        <authorList>
            <person name="Alessa O."/>
            <person name="Ogura Y."/>
            <person name="Fujitani Y."/>
            <person name="Takami H."/>
            <person name="Hayashi T."/>
            <person name="Sahin N."/>
            <person name="Tani A."/>
        </authorList>
    </citation>
    <scope>NUCLEOTIDE SEQUENCE</scope>
    <source>
        <strain evidence="7">DSM 22415</strain>
    </source>
</reference>
<dbReference type="Pfam" id="PF00725">
    <property type="entry name" value="3HCDH"/>
    <property type="match status" value="2"/>
</dbReference>
<keyword evidence="2" id="KW-0413">Isomerase</keyword>
<accession>A0ABQ4RNQ3</accession>
<evidence type="ECO:0000259" key="6">
    <source>
        <dbReference type="Pfam" id="PF02737"/>
    </source>
</evidence>
<evidence type="ECO:0000256" key="3">
    <source>
        <dbReference type="ARBA" id="ARBA00023239"/>
    </source>
</evidence>
<keyword evidence="1" id="KW-0560">Oxidoreductase</keyword>
<dbReference type="PANTHER" id="PTHR23309">
    <property type="entry name" value="3-HYDROXYACYL-COA DEHYROGENASE"/>
    <property type="match status" value="1"/>
</dbReference>
<dbReference type="InterPro" id="IPR036291">
    <property type="entry name" value="NAD(P)-bd_dom_sf"/>
</dbReference>
<dbReference type="Pfam" id="PF02737">
    <property type="entry name" value="3HCDH_N"/>
    <property type="match status" value="1"/>
</dbReference>
<evidence type="ECO:0000256" key="2">
    <source>
        <dbReference type="ARBA" id="ARBA00023235"/>
    </source>
</evidence>
<dbReference type="SUPFAM" id="SSF51735">
    <property type="entry name" value="NAD(P)-binding Rossmann-fold domains"/>
    <property type="match status" value="1"/>
</dbReference>
<keyword evidence="3" id="KW-0456">Lyase</keyword>
<reference evidence="7" key="2">
    <citation type="submission" date="2021-08" db="EMBL/GenBank/DDBJ databases">
        <authorList>
            <person name="Tani A."/>
            <person name="Ola A."/>
            <person name="Ogura Y."/>
            <person name="Katsura K."/>
            <person name="Hayashi T."/>
        </authorList>
    </citation>
    <scope>NUCLEOTIDE SEQUENCE</scope>
    <source>
        <strain evidence="7">DSM 22415</strain>
    </source>
</reference>
<dbReference type="Gene3D" id="3.40.50.720">
    <property type="entry name" value="NAD(P)-binding Rossmann-like Domain"/>
    <property type="match status" value="1"/>
</dbReference>
<dbReference type="InterPro" id="IPR006176">
    <property type="entry name" value="3-OHacyl-CoA_DH_NAD-bd"/>
</dbReference>
<evidence type="ECO:0000256" key="1">
    <source>
        <dbReference type="ARBA" id="ARBA00023002"/>
    </source>
</evidence>
<keyword evidence="4" id="KW-0511">Multifunctional enzyme</keyword>